<dbReference type="GO" id="GO:0071816">
    <property type="term" value="P:tail-anchored membrane protein insertion into ER membrane"/>
    <property type="evidence" value="ECO:0007669"/>
    <property type="project" value="TreeGrafter"/>
</dbReference>
<evidence type="ECO:0000259" key="1">
    <source>
        <dbReference type="Pfam" id="PF02374"/>
    </source>
</evidence>
<dbReference type="Pfam" id="PF02374">
    <property type="entry name" value="ArsA_ATPase"/>
    <property type="match status" value="1"/>
</dbReference>
<dbReference type="Gene3D" id="3.40.50.300">
    <property type="entry name" value="P-loop containing nucleotide triphosphate hydrolases"/>
    <property type="match status" value="1"/>
</dbReference>
<name>A0A5J9TS24_9POAL</name>
<proteinExistence type="predicted"/>
<sequence length="209" mass="22521">MAPLLNPTARRLAVAAYRRLSIPAPAEAPFSCRNTRERYSSSLVDVSGVFDDTLANASTQRFYVVGGKGGVGKTSIAASLAVKFANQGEPTLIASLDPTHSLGDSFEQSMTNDGKIVRINGFDSLFATEIGHVIKKDPSEARSWIHNILGNMGLGIPADPLIRYVELQGGDKFRRIVLDTASTGHTLKLLSATNWMDKGLSVVTTVRLF</sequence>
<dbReference type="SUPFAM" id="SSF52540">
    <property type="entry name" value="P-loop containing nucleoside triphosphate hydrolases"/>
    <property type="match status" value="1"/>
</dbReference>
<dbReference type="InterPro" id="IPR016300">
    <property type="entry name" value="ATPase_ArsA/GET3"/>
</dbReference>
<gene>
    <name evidence="2" type="ORF">EJB05_37643</name>
</gene>
<accession>A0A5J9TS24</accession>
<reference evidence="2 3" key="1">
    <citation type="journal article" date="2019" name="Sci. Rep.">
        <title>A high-quality genome of Eragrostis curvula grass provides insights into Poaceae evolution and supports new strategies to enhance forage quality.</title>
        <authorList>
            <person name="Carballo J."/>
            <person name="Santos B.A.C.M."/>
            <person name="Zappacosta D."/>
            <person name="Garbus I."/>
            <person name="Selva J.P."/>
            <person name="Gallo C.A."/>
            <person name="Diaz A."/>
            <person name="Albertini E."/>
            <person name="Caccamo M."/>
            <person name="Echenique V."/>
        </authorList>
    </citation>
    <scope>NUCLEOTIDE SEQUENCE [LARGE SCALE GENOMIC DNA]</scope>
    <source>
        <strain evidence="3">cv. Victoria</strain>
        <tissue evidence="2">Leaf</tissue>
    </source>
</reference>
<dbReference type="Proteomes" id="UP000324897">
    <property type="component" value="Unassembled WGS sequence"/>
</dbReference>
<dbReference type="GO" id="GO:0016887">
    <property type="term" value="F:ATP hydrolysis activity"/>
    <property type="evidence" value="ECO:0007669"/>
    <property type="project" value="InterPro"/>
</dbReference>
<organism evidence="2 3">
    <name type="scientific">Eragrostis curvula</name>
    <name type="common">weeping love grass</name>
    <dbReference type="NCBI Taxonomy" id="38414"/>
    <lineage>
        <taxon>Eukaryota</taxon>
        <taxon>Viridiplantae</taxon>
        <taxon>Streptophyta</taxon>
        <taxon>Embryophyta</taxon>
        <taxon>Tracheophyta</taxon>
        <taxon>Spermatophyta</taxon>
        <taxon>Magnoliopsida</taxon>
        <taxon>Liliopsida</taxon>
        <taxon>Poales</taxon>
        <taxon>Poaceae</taxon>
        <taxon>PACMAD clade</taxon>
        <taxon>Chloridoideae</taxon>
        <taxon>Eragrostideae</taxon>
        <taxon>Eragrostidinae</taxon>
        <taxon>Eragrostis</taxon>
    </lineage>
</organism>
<dbReference type="EMBL" id="RWGY01000031">
    <property type="protein sequence ID" value="TVU14193.1"/>
    <property type="molecule type" value="Genomic_DNA"/>
</dbReference>
<dbReference type="PANTHER" id="PTHR10803">
    <property type="entry name" value="ARSENICAL PUMP-DRIVING ATPASE ARSENITE-TRANSLOCATING ATPASE"/>
    <property type="match status" value="1"/>
</dbReference>
<dbReference type="InterPro" id="IPR025723">
    <property type="entry name" value="ArsA/GET3_ATPase-like"/>
</dbReference>
<dbReference type="InterPro" id="IPR027417">
    <property type="entry name" value="P-loop_NTPase"/>
</dbReference>
<dbReference type="AlphaFoldDB" id="A0A5J9TS24"/>
<dbReference type="PANTHER" id="PTHR10803:SF8">
    <property type="entry name" value="ARSENICAL PUMP-DRIVING ATPASE"/>
    <property type="match status" value="1"/>
</dbReference>
<dbReference type="OrthoDB" id="1719655at2759"/>
<keyword evidence="3" id="KW-1185">Reference proteome</keyword>
<evidence type="ECO:0000313" key="3">
    <source>
        <dbReference type="Proteomes" id="UP000324897"/>
    </source>
</evidence>
<feature type="domain" description="ArsA/GET3 Anion-transporting ATPase-like" evidence="1">
    <location>
        <begin position="61"/>
        <end position="202"/>
    </location>
</feature>
<dbReference type="GO" id="GO:0005524">
    <property type="term" value="F:ATP binding"/>
    <property type="evidence" value="ECO:0007669"/>
    <property type="project" value="InterPro"/>
</dbReference>
<protein>
    <recommendedName>
        <fullName evidence="1">ArsA/GET3 Anion-transporting ATPase-like domain-containing protein</fullName>
    </recommendedName>
</protein>
<comment type="caution">
    <text evidence="2">The sequence shown here is derived from an EMBL/GenBank/DDBJ whole genome shotgun (WGS) entry which is preliminary data.</text>
</comment>
<dbReference type="Gramene" id="TVU14193">
    <property type="protein sequence ID" value="TVU14193"/>
    <property type="gene ID" value="EJB05_37643"/>
</dbReference>
<dbReference type="GO" id="GO:0043529">
    <property type="term" value="C:GET complex"/>
    <property type="evidence" value="ECO:0007669"/>
    <property type="project" value="TreeGrafter"/>
</dbReference>
<evidence type="ECO:0000313" key="2">
    <source>
        <dbReference type="EMBL" id="TVU14193.1"/>
    </source>
</evidence>